<organism evidence="2">
    <name type="scientific">Arundo donax</name>
    <name type="common">Giant reed</name>
    <name type="synonym">Donax arundinaceus</name>
    <dbReference type="NCBI Taxonomy" id="35708"/>
    <lineage>
        <taxon>Eukaryota</taxon>
        <taxon>Viridiplantae</taxon>
        <taxon>Streptophyta</taxon>
        <taxon>Embryophyta</taxon>
        <taxon>Tracheophyta</taxon>
        <taxon>Spermatophyta</taxon>
        <taxon>Magnoliopsida</taxon>
        <taxon>Liliopsida</taxon>
        <taxon>Poales</taxon>
        <taxon>Poaceae</taxon>
        <taxon>PACMAD clade</taxon>
        <taxon>Arundinoideae</taxon>
        <taxon>Arundineae</taxon>
        <taxon>Arundo</taxon>
    </lineage>
</organism>
<feature type="region of interest" description="Disordered" evidence="1">
    <location>
        <begin position="12"/>
        <end position="69"/>
    </location>
</feature>
<proteinExistence type="predicted"/>
<feature type="compositionally biased region" description="Gly residues" evidence="1">
    <location>
        <begin position="35"/>
        <end position="52"/>
    </location>
</feature>
<protein>
    <submittedName>
        <fullName evidence="2">Uncharacterized protein</fullName>
    </submittedName>
</protein>
<accession>A0A0A9G9Z1</accession>
<sequence>MTSFAALCAPTARAPGVPCAPAESRVTAGSEDELGVGGGGGRSGTWRGGGARGKARAGRRGWGGMARSGQVEELGAGAGARIR</sequence>
<evidence type="ECO:0000313" key="2">
    <source>
        <dbReference type="EMBL" id="JAE21292.1"/>
    </source>
</evidence>
<dbReference type="AlphaFoldDB" id="A0A0A9G9Z1"/>
<reference evidence="2" key="1">
    <citation type="submission" date="2014-09" db="EMBL/GenBank/DDBJ databases">
        <authorList>
            <person name="Magalhaes I.L.F."/>
            <person name="Oliveira U."/>
            <person name="Santos F.R."/>
            <person name="Vidigal T.H.D.A."/>
            <person name="Brescovit A.D."/>
            <person name="Santos A.J."/>
        </authorList>
    </citation>
    <scope>NUCLEOTIDE SEQUENCE</scope>
    <source>
        <tissue evidence="2">Shoot tissue taken approximately 20 cm above the soil surface</tissue>
    </source>
</reference>
<reference evidence="2" key="2">
    <citation type="journal article" date="2015" name="Data Brief">
        <title>Shoot transcriptome of the giant reed, Arundo donax.</title>
        <authorList>
            <person name="Barrero R.A."/>
            <person name="Guerrero F.D."/>
            <person name="Moolhuijzen P."/>
            <person name="Goolsby J.A."/>
            <person name="Tidwell J."/>
            <person name="Bellgard S.E."/>
            <person name="Bellgard M.I."/>
        </authorList>
    </citation>
    <scope>NUCLEOTIDE SEQUENCE</scope>
    <source>
        <tissue evidence="2">Shoot tissue taken approximately 20 cm above the soil surface</tissue>
    </source>
</reference>
<evidence type="ECO:0000256" key="1">
    <source>
        <dbReference type="SAM" id="MobiDB-lite"/>
    </source>
</evidence>
<dbReference type="EMBL" id="GBRH01176604">
    <property type="protein sequence ID" value="JAE21292.1"/>
    <property type="molecule type" value="Transcribed_RNA"/>
</dbReference>
<name>A0A0A9G9Z1_ARUDO</name>